<reference evidence="5" key="2">
    <citation type="submission" date="2020-09" db="EMBL/GenBank/DDBJ databases">
        <authorList>
            <person name="Sun Q."/>
            <person name="Zhou Y."/>
        </authorList>
    </citation>
    <scope>NUCLEOTIDE SEQUENCE</scope>
    <source>
        <strain evidence="5">CGMCC 1.12827</strain>
    </source>
</reference>
<dbReference type="Pfam" id="PF12833">
    <property type="entry name" value="HTH_18"/>
    <property type="match status" value="1"/>
</dbReference>
<dbReference type="RefSeq" id="WP_188585097.1">
    <property type="nucleotide sequence ID" value="NZ_BMGC01000003.1"/>
</dbReference>
<dbReference type="InterPro" id="IPR009057">
    <property type="entry name" value="Homeodomain-like_sf"/>
</dbReference>
<keyword evidence="2" id="KW-0238">DNA-binding</keyword>
<sequence>MTVVPDPAPAYPSSTTPLGRFALARSGDVDDARATVANAFCRHQLAPLERHERFEAQFNGVALGAVGVYYLDYGSAVRIDPKELDDFYLVQIPLSGQARILGRGWEVESSPAVASVLQPESPVSMRWLTGNRQLLVHIDSAALHDRLRRRLGRTPRHPIRFDPAMRLSGNTERAWVRLVRTLVECVDLLGVESENLAVAELGNTVMNQLLLSQANNYSAELHAPAAAAALPRPVRRAADILAARVGEQIAIPDIADEVGVSVRALQAGFRTHLGTTPSEYLRALRLRHAHADLTAADPLTDTVSDIAVRWGFTHLGRFAATYGAEYGESPAVTLRR</sequence>
<feature type="domain" description="HTH araC/xylS-type" evidence="4">
    <location>
        <begin position="235"/>
        <end position="336"/>
    </location>
</feature>
<dbReference type="InterPro" id="IPR018062">
    <property type="entry name" value="HTH_AraC-typ_CS"/>
</dbReference>
<protein>
    <submittedName>
        <fullName evidence="5">AraC family transcriptional regulator</fullName>
    </submittedName>
</protein>
<gene>
    <name evidence="5" type="primary">eutR</name>
    <name evidence="5" type="ORF">GCM10011489_05900</name>
</gene>
<organism evidence="5 6">
    <name type="scientific">Gordonia jinhuaensis</name>
    <dbReference type="NCBI Taxonomy" id="1517702"/>
    <lineage>
        <taxon>Bacteria</taxon>
        <taxon>Bacillati</taxon>
        <taxon>Actinomycetota</taxon>
        <taxon>Actinomycetes</taxon>
        <taxon>Mycobacteriales</taxon>
        <taxon>Gordoniaceae</taxon>
        <taxon>Gordonia</taxon>
    </lineage>
</organism>
<evidence type="ECO:0000256" key="1">
    <source>
        <dbReference type="ARBA" id="ARBA00023015"/>
    </source>
</evidence>
<evidence type="ECO:0000259" key="4">
    <source>
        <dbReference type="PROSITE" id="PS01124"/>
    </source>
</evidence>
<dbReference type="InterPro" id="IPR050204">
    <property type="entry name" value="AraC_XylS_family_regulators"/>
</dbReference>
<dbReference type="PROSITE" id="PS01124">
    <property type="entry name" value="HTH_ARAC_FAMILY_2"/>
    <property type="match status" value="1"/>
</dbReference>
<dbReference type="InterPro" id="IPR035418">
    <property type="entry name" value="AraC-bd_2"/>
</dbReference>
<dbReference type="EMBL" id="BMGC01000003">
    <property type="protein sequence ID" value="GGB20609.1"/>
    <property type="molecule type" value="Genomic_DNA"/>
</dbReference>
<dbReference type="GO" id="GO:0043565">
    <property type="term" value="F:sequence-specific DNA binding"/>
    <property type="evidence" value="ECO:0007669"/>
    <property type="project" value="InterPro"/>
</dbReference>
<accession>A0A916SYR5</accession>
<dbReference type="SMART" id="SM00342">
    <property type="entry name" value="HTH_ARAC"/>
    <property type="match status" value="1"/>
</dbReference>
<comment type="caution">
    <text evidence="5">The sequence shown here is derived from an EMBL/GenBank/DDBJ whole genome shotgun (WGS) entry which is preliminary data.</text>
</comment>
<proteinExistence type="predicted"/>
<evidence type="ECO:0000313" key="5">
    <source>
        <dbReference type="EMBL" id="GGB20609.1"/>
    </source>
</evidence>
<dbReference type="SUPFAM" id="SSF46689">
    <property type="entry name" value="Homeodomain-like"/>
    <property type="match status" value="1"/>
</dbReference>
<dbReference type="Gene3D" id="1.10.10.60">
    <property type="entry name" value="Homeodomain-like"/>
    <property type="match status" value="1"/>
</dbReference>
<dbReference type="AlphaFoldDB" id="A0A916SYR5"/>
<keyword evidence="6" id="KW-1185">Reference proteome</keyword>
<dbReference type="PROSITE" id="PS00041">
    <property type="entry name" value="HTH_ARAC_FAMILY_1"/>
    <property type="match status" value="1"/>
</dbReference>
<evidence type="ECO:0000256" key="3">
    <source>
        <dbReference type="ARBA" id="ARBA00023163"/>
    </source>
</evidence>
<dbReference type="PANTHER" id="PTHR46796">
    <property type="entry name" value="HTH-TYPE TRANSCRIPTIONAL ACTIVATOR RHAS-RELATED"/>
    <property type="match status" value="1"/>
</dbReference>
<keyword evidence="1" id="KW-0805">Transcription regulation</keyword>
<dbReference type="Proteomes" id="UP000621454">
    <property type="component" value="Unassembled WGS sequence"/>
</dbReference>
<evidence type="ECO:0000256" key="2">
    <source>
        <dbReference type="ARBA" id="ARBA00023125"/>
    </source>
</evidence>
<evidence type="ECO:0000313" key="6">
    <source>
        <dbReference type="Proteomes" id="UP000621454"/>
    </source>
</evidence>
<dbReference type="GO" id="GO:0003700">
    <property type="term" value="F:DNA-binding transcription factor activity"/>
    <property type="evidence" value="ECO:0007669"/>
    <property type="project" value="InterPro"/>
</dbReference>
<dbReference type="InterPro" id="IPR018060">
    <property type="entry name" value="HTH_AraC"/>
</dbReference>
<reference evidence="5" key="1">
    <citation type="journal article" date="2014" name="Int. J. Syst. Evol. Microbiol.">
        <title>Complete genome sequence of Corynebacterium casei LMG S-19264T (=DSM 44701T), isolated from a smear-ripened cheese.</title>
        <authorList>
            <consortium name="US DOE Joint Genome Institute (JGI-PGF)"/>
            <person name="Walter F."/>
            <person name="Albersmeier A."/>
            <person name="Kalinowski J."/>
            <person name="Ruckert C."/>
        </authorList>
    </citation>
    <scope>NUCLEOTIDE SEQUENCE</scope>
    <source>
        <strain evidence="5">CGMCC 1.12827</strain>
    </source>
</reference>
<dbReference type="Pfam" id="PF14525">
    <property type="entry name" value="AraC_binding_2"/>
    <property type="match status" value="1"/>
</dbReference>
<dbReference type="PANTHER" id="PTHR46796:SF12">
    <property type="entry name" value="HTH-TYPE DNA-BINDING TRANSCRIPTIONAL ACTIVATOR EUTR"/>
    <property type="match status" value="1"/>
</dbReference>
<keyword evidence="3" id="KW-0804">Transcription</keyword>
<name>A0A916SYR5_9ACTN</name>